<comment type="activity regulation">
    <text evidence="9">Activated by a monovalent cation that binds near, but not in, the active site. The most likely occupant of the site in vivo is potassium. Ion binding induces a conformational change that may alter substrate affinity.</text>
</comment>
<dbReference type="PRINTS" id="PR00990">
    <property type="entry name" value="RIBOKINASE"/>
</dbReference>
<evidence type="ECO:0000256" key="6">
    <source>
        <dbReference type="ARBA" id="ARBA00022842"/>
    </source>
</evidence>
<proteinExistence type="inferred from homology"/>
<keyword evidence="4 9" id="KW-0418">Kinase</keyword>
<keyword evidence="5 9" id="KW-0067">ATP-binding</keyword>
<feature type="binding site" evidence="9">
    <location>
        <position position="254"/>
    </location>
    <ligand>
        <name>substrate</name>
    </ligand>
</feature>
<dbReference type="Pfam" id="PF00294">
    <property type="entry name" value="PfkB"/>
    <property type="match status" value="1"/>
</dbReference>
<dbReference type="GO" id="GO:0004747">
    <property type="term" value="F:ribokinase activity"/>
    <property type="evidence" value="ECO:0007669"/>
    <property type="project" value="UniProtKB-UniRule"/>
</dbReference>
<gene>
    <name evidence="9 11" type="primary">rbsK</name>
    <name evidence="11" type="ordered locus">FRAAL3962</name>
</gene>
<accession>Q0RIR1</accession>
<evidence type="ECO:0000256" key="3">
    <source>
        <dbReference type="ARBA" id="ARBA00022741"/>
    </source>
</evidence>
<evidence type="ECO:0000256" key="7">
    <source>
        <dbReference type="ARBA" id="ARBA00022958"/>
    </source>
</evidence>
<comment type="pathway">
    <text evidence="9">Carbohydrate metabolism; D-ribose degradation; D-ribose 5-phosphate from beta-D-ribopyranose: step 2/2.</text>
</comment>
<feature type="binding site" evidence="9">
    <location>
        <position position="183"/>
    </location>
    <ligand>
        <name>ATP</name>
        <dbReference type="ChEBI" id="CHEBI:30616"/>
    </ligand>
</feature>
<feature type="active site" description="Proton acceptor" evidence="9">
    <location>
        <position position="254"/>
    </location>
</feature>
<keyword evidence="3 9" id="KW-0547">Nucleotide-binding</keyword>
<dbReference type="GO" id="GO:0005829">
    <property type="term" value="C:cytosol"/>
    <property type="evidence" value="ECO:0007669"/>
    <property type="project" value="TreeGrafter"/>
</dbReference>
<evidence type="ECO:0000259" key="10">
    <source>
        <dbReference type="Pfam" id="PF00294"/>
    </source>
</evidence>
<name>Q0RIR1_FRAAA</name>
<protein>
    <recommendedName>
        <fullName evidence="9">Ribokinase</fullName>
        <shortName evidence="9">RK</shortName>
        <ecNumber evidence="9">2.7.1.15</ecNumber>
    </recommendedName>
</protein>
<dbReference type="InterPro" id="IPR011611">
    <property type="entry name" value="PfkB_dom"/>
</dbReference>
<feature type="binding site" evidence="9">
    <location>
        <begin position="253"/>
        <end position="254"/>
    </location>
    <ligand>
        <name>ATP</name>
        <dbReference type="ChEBI" id="CHEBI:30616"/>
    </ligand>
</feature>
<feature type="domain" description="Carbohydrate kinase PfkB" evidence="10">
    <location>
        <begin position="4"/>
        <end position="296"/>
    </location>
</feature>
<comment type="subunit">
    <text evidence="9">Homodimer.</text>
</comment>
<dbReference type="KEGG" id="fal:FRAAL3962"/>
<feature type="binding site" evidence="9">
    <location>
        <position position="248"/>
    </location>
    <ligand>
        <name>K(+)</name>
        <dbReference type="ChEBI" id="CHEBI:29103"/>
    </ligand>
</feature>
<dbReference type="EC" id="2.7.1.15" evidence="9"/>
<dbReference type="Gene3D" id="3.40.1190.20">
    <property type="match status" value="1"/>
</dbReference>
<keyword evidence="9" id="KW-0963">Cytoplasm</keyword>
<comment type="caution">
    <text evidence="9">Lacks conserved residue(s) required for the propagation of feature annotation.</text>
</comment>
<dbReference type="PANTHER" id="PTHR10584">
    <property type="entry name" value="SUGAR KINASE"/>
    <property type="match status" value="1"/>
</dbReference>
<dbReference type="AlphaFoldDB" id="Q0RIR1"/>
<feature type="binding site" evidence="9">
    <location>
        <position position="250"/>
    </location>
    <ligand>
        <name>K(+)</name>
        <dbReference type="ChEBI" id="CHEBI:29103"/>
    </ligand>
</feature>
<keyword evidence="1 9" id="KW-0808">Transferase</keyword>
<dbReference type="InterPro" id="IPR029056">
    <property type="entry name" value="Ribokinase-like"/>
</dbReference>
<feature type="binding site" evidence="9">
    <location>
        <begin position="40"/>
        <end position="44"/>
    </location>
    <ligand>
        <name>substrate</name>
    </ligand>
</feature>
<dbReference type="eggNOG" id="COG0524">
    <property type="taxonomic scope" value="Bacteria"/>
</dbReference>
<comment type="subcellular location">
    <subcellularLocation>
        <location evidence="9">Cytoplasm</location>
    </subcellularLocation>
</comment>
<dbReference type="EMBL" id="CT573213">
    <property type="protein sequence ID" value="CAJ62605.1"/>
    <property type="molecule type" value="Genomic_DNA"/>
</dbReference>
<keyword evidence="6 9" id="KW-0460">Magnesium</keyword>
<evidence type="ECO:0000313" key="11">
    <source>
        <dbReference type="EMBL" id="CAJ62605.1"/>
    </source>
</evidence>
<organism evidence="11 12">
    <name type="scientific">Frankia alni (strain DSM 45986 / CECT 9034 / ACN14a)</name>
    <dbReference type="NCBI Taxonomy" id="326424"/>
    <lineage>
        <taxon>Bacteria</taxon>
        <taxon>Bacillati</taxon>
        <taxon>Actinomycetota</taxon>
        <taxon>Actinomycetes</taxon>
        <taxon>Frankiales</taxon>
        <taxon>Frankiaceae</taxon>
        <taxon>Frankia</taxon>
    </lineage>
</organism>
<feature type="binding site" evidence="9">
    <location>
        <position position="287"/>
    </location>
    <ligand>
        <name>K(+)</name>
        <dbReference type="ChEBI" id="CHEBI:29103"/>
    </ligand>
</feature>
<evidence type="ECO:0000256" key="2">
    <source>
        <dbReference type="ARBA" id="ARBA00022723"/>
    </source>
</evidence>
<dbReference type="SUPFAM" id="SSF53613">
    <property type="entry name" value="Ribokinase-like"/>
    <property type="match status" value="1"/>
</dbReference>
<evidence type="ECO:0000256" key="5">
    <source>
        <dbReference type="ARBA" id="ARBA00022840"/>
    </source>
</evidence>
<dbReference type="Proteomes" id="UP000000657">
    <property type="component" value="Chromosome"/>
</dbReference>
<reference evidence="11 12" key="1">
    <citation type="journal article" date="2007" name="Genome Res.">
        <title>Genome characteristics of facultatively symbiotic Frankia sp. strains reflect host range and host plant biogeography.</title>
        <authorList>
            <person name="Normand P."/>
            <person name="Lapierre P."/>
            <person name="Tisa L.S."/>
            <person name="Gogarten J.P."/>
            <person name="Alloisio N."/>
            <person name="Bagnarol E."/>
            <person name="Bassi C.A."/>
            <person name="Berry A.M."/>
            <person name="Bickhart D.M."/>
            <person name="Choisne N."/>
            <person name="Couloux A."/>
            <person name="Cournoyer B."/>
            <person name="Cruveiller S."/>
            <person name="Daubin V."/>
            <person name="Demange N."/>
            <person name="Francino M.P."/>
            <person name="Goltsman E."/>
            <person name="Huang Y."/>
            <person name="Kopp O.R."/>
            <person name="Labarre L."/>
            <person name="Lapidus A."/>
            <person name="Lavire C."/>
            <person name="Marechal J."/>
            <person name="Martinez M."/>
            <person name="Mastronunzio J.E."/>
            <person name="Mullin B.C."/>
            <person name="Niemann J."/>
            <person name="Pujic P."/>
            <person name="Rawnsley T."/>
            <person name="Rouy Z."/>
            <person name="Schenowitz C."/>
            <person name="Sellstedt A."/>
            <person name="Tavares F."/>
            <person name="Tomkins J.P."/>
            <person name="Vallenet D."/>
            <person name="Valverde C."/>
            <person name="Wall L.G."/>
            <person name="Wang Y."/>
            <person name="Medigue C."/>
            <person name="Benson D.R."/>
        </authorList>
    </citation>
    <scope>NUCLEOTIDE SEQUENCE [LARGE SCALE GENOMIC DNA]</scope>
    <source>
        <strain evidence="12">DSM 45986 / CECT 9034 / ACN14a</strain>
    </source>
</reference>
<keyword evidence="8 9" id="KW-0119">Carbohydrate metabolism</keyword>
<feature type="binding site" evidence="9">
    <location>
        <position position="278"/>
    </location>
    <ligand>
        <name>ATP</name>
        <dbReference type="ChEBI" id="CHEBI:30616"/>
    </ligand>
</feature>
<keyword evidence="12" id="KW-1185">Reference proteome</keyword>
<dbReference type="InterPro" id="IPR002139">
    <property type="entry name" value="Ribo/fructo_kinase"/>
</dbReference>
<dbReference type="PANTHER" id="PTHR10584:SF166">
    <property type="entry name" value="RIBOKINASE"/>
    <property type="match status" value="1"/>
</dbReference>
<comment type="cofactor">
    <cofactor evidence="9">
        <name>Mg(2+)</name>
        <dbReference type="ChEBI" id="CHEBI:18420"/>
    </cofactor>
    <text evidence="9">Requires a divalent cation, most likely magnesium in vivo, as an electrophilic catalyst to aid phosphoryl group transfer. It is the chelate of the metal and the nucleotide that is the actual substrate.</text>
</comment>
<sequence length="304" mass="30429">MAGRVFVFGSLNMDIVASVPLLPVLGETVASTTMTFLPGGKGGNQAVAAARAGAPTSMIGRVGEDAFGRTLRRFLADNGVDVARVESVGDRPTGTALVTVDTAGDNTVVISSGANDTLAPAAVDVSGLTPEDVVVAQFESPVSAVSTFLAAAGSRGATTVLNAAPARDLPPDLESSVDILVVNENELATLSGRQVDSESPTSAILSAITAVPGSRAVATIATVGSRGVVGRLGDLDYALPARPVRAVDTAGAGDCFVGVLAARIAAGDDLGVGIRHANTAASLCVQRPGGAPAMPTWDEIERSA</sequence>
<evidence type="ECO:0000256" key="8">
    <source>
        <dbReference type="ARBA" id="ARBA00023277"/>
    </source>
</evidence>
<evidence type="ECO:0000313" key="12">
    <source>
        <dbReference type="Proteomes" id="UP000000657"/>
    </source>
</evidence>
<evidence type="ECO:0000256" key="4">
    <source>
        <dbReference type="ARBA" id="ARBA00022777"/>
    </source>
</evidence>
<comment type="catalytic activity">
    <reaction evidence="9">
        <text>D-ribose + ATP = D-ribose 5-phosphate + ADP + H(+)</text>
        <dbReference type="Rhea" id="RHEA:13697"/>
        <dbReference type="ChEBI" id="CHEBI:15378"/>
        <dbReference type="ChEBI" id="CHEBI:30616"/>
        <dbReference type="ChEBI" id="CHEBI:47013"/>
        <dbReference type="ChEBI" id="CHEBI:78346"/>
        <dbReference type="ChEBI" id="CHEBI:456216"/>
        <dbReference type="EC" id="2.7.1.15"/>
    </reaction>
</comment>
<comment type="similarity">
    <text evidence="9">Belongs to the carbohydrate kinase PfkB family. Ribokinase subfamily.</text>
</comment>
<dbReference type="UniPathway" id="UPA00916">
    <property type="reaction ID" value="UER00889"/>
</dbReference>
<dbReference type="GO" id="GO:0019303">
    <property type="term" value="P:D-ribose catabolic process"/>
    <property type="evidence" value="ECO:0007669"/>
    <property type="project" value="UniProtKB-UniRule"/>
</dbReference>
<dbReference type="STRING" id="326424.FRAAL3962"/>
<evidence type="ECO:0000256" key="9">
    <source>
        <dbReference type="HAMAP-Rule" id="MF_01987"/>
    </source>
</evidence>
<keyword evidence="2 9" id="KW-0479">Metal-binding</keyword>
<feature type="binding site" evidence="9">
    <location>
        <position position="289"/>
    </location>
    <ligand>
        <name>K(+)</name>
        <dbReference type="ChEBI" id="CHEBI:29103"/>
    </ligand>
</feature>
<dbReference type="HOGENOM" id="CLU_027634_2_0_11"/>
<feature type="binding site" evidence="9">
    <location>
        <position position="139"/>
    </location>
    <ligand>
        <name>substrate</name>
    </ligand>
</feature>
<dbReference type="GO" id="GO:0005524">
    <property type="term" value="F:ATP binding"/>
    <property type="evidence" value="ECO:0007669"/>
    <property type="project" value="UniProtKB-UniRule"/>
</dbReference>
<feature type="binding site" evidence="9">
    <location>
        <position position="284"/>
    </location>
    <ligand>
        <name>K(+)</name>
        <dbReference type="ChEBI" id="CHEBI:29103"/>
    </ligand>
</feature>
<dbReference type="InterPro" id="IPR011877">
    <property type="entry name" value="Ribokinase"/>
</dbReference>
<dbReference type="CDD" id="cd01174">
    <property type="entry name" value="ribokinase"/>
    <property type="match status" value="1"/>
</dbReference>
<comment type="function">
    <text evidence="9">Catalyzes the phosphorylation of ribose at O-5 in a reaction requiring ATP and magnesium. The resulting D-ribose-5-phosphate can then be used either for sythesis of nucleotides, histidine, and tryptophan, or as a component of the pentose phosphate pathway.</text>
</comment>
<dbReference type="HAMAP" id="MF_01987">
    <property type="entry name" value="Ribokinase"/>
    <property type="match status" value="1"/>
</dbReference>
<feature type="binding site" evidence="9">
    <location>
        <begin position="12"/>
        <end position="14"/>
    </location>
    <ligand>
        <name>substrate</name>
    </ligand>
</feature>
<feature type="binding site" evidence="9">
    <location>
        <begin position="222"/>
        <end position="227"/>
    </location>
    <ligand>
        <name>ATP</name>
        <dbReference type="ChEBI" id="CHEBI:30616"/>
    </ligand>
</feature>
<keyword evidence="7 9" id="KW-0630">Potassium</keyword>
<evidence type="ECO:0000256" key="1">
    <source>
        <dbReference type="ARBA" id="ARBA00022679"/>
    </source>
</evidence>
<dbReference type="GO" id="GO:0046872">
    <property type="term" value="F:metal ion binding"/>
    <property type="evidence" value="ECO:0007669"/>
    <property type="project" value="UniProtKB-KW"/>
</dbReference>